<feature type="transmembrane region" description="Helical" evidence="2">
    <location>
        <begin position="59"/>
        <end position="77"/>
    </location>
</feature>
<keyword evidence="2" id="KW-1133">Transmembrane helix</keyword>
<dbReference type="EMBL" id="JAOPKB010000011">
    <property type="protein sequence ID" value="MCU4974428.1"/>
    <property type="molecule type" value="Genomic_DNA"/>
</dbReference>
<feature type="compositionally biased region" description="Acidic residues" evidence="1">
    <location>
        <begin position="627"/>
        <end position="642"/>
    </location>
</feature>
<dbReference type="InterPro" id="IPR021878">
    <property type="entry name" value="TgpA_N"/>
</dbReference>
<evidence type="ECO:0000259" key="3">
    <source>
        <dbReference type="SMART" id="SM00460"/>
    </source>
</evidence>
<feature type="transmembrane region" description="Helical" evidence="2">
    <location>
        <begin position="84"/>
        <end position="109"/>
    </location>
</feature>
<evidence type="ECO:0000313" key="4">
    <source>
        <dbReference type="EMBL" id="MCU4974428.1"/>
    </source>
</evidence>
<keyword evidence="2" id="KW-0812">Transmembrane</keyword>
<feature type="compositionally biased region" description="Acidic residues" evidence="1">
    <location>
        <begin position="562"/>
        <end position="588"/>
    </location>
</feature>
<feature type="domain" description="Transglutaminase-like" evidence="3">
    <location>
        <begin position="456"/>
        <end position="526"/>
    </location>
</feature>
<feature type="transmembrane region" description="Helical" evidence="2">
    <location>
        <begin position="211"/>
        <end position="229"/>
    </location>
</feature>
<dbReference type="Pfam" id="PF11992">
    <property type="entry name" value="TgpA_N"/>
    <property type="match status" value="1"/>
</dbReference>
<feature type="region of interest" description="Disordered" evidence="1">
    <location>
        <begin position="538"/>
        <end position="648"/>
    </location>
</feature>
<dbReference type="Proteomes" id="UP001320972">
    <property type="component" value="Unassembled WGS sequence"/>
</dbReference>
<dbReference type="PANTHER" id="PTHR42736">
    <property type="entry name" value="PROTEIN-GLUTAMINE GAMMA-GLUTAMYLTRANSFERASE"/>
    <property type="match status" value="1"/>
</dbReference>
<dbReference type="Pfam" id="PF13559">
    <property type="entry name" value="DUF4129"/>
    <property type="match status" value="1"/>
</dbReference>
<sequence>MSTKTGGRSRTIAVDSDTERGLSPKTFRLLALGGVGILTASYINVLQDVTAVVGGTQQLFTLVILMLAGATVLAHTISPKTATVLSVVAGALGFAYYLTATGVGVGVVFSSTDKLLSDTVALATGLSLLQMMEAGIWTLGFAPGPVFLSWYLVLRGRYTLSVIPGGIALLFLVLTGDATLLPTLLGTMGAIAAVGFGELERYRGTIMQADVLAILFAVMIVLSLSITLVPGGTSGPAFLVESDHDGTLEGSITSSPDRTTIAGDVDLSPEVRFTVHSEEESYWRTGIYDRFTGDGWVRTGQTEAYDGAIAPPPGETETVRQTVFAEGPLDVMPTAPHPVDIEGDIRENTELTMHGQFHPGEPLIEGDVYNVESAVVNASAEDLEEAGTDYPASVEERYLQRTEDTSSEFEARTAEITADADTPYETAVAIERHLRSSKGYSLNVTRPDGNVAEEFLLEMDEGYCVYFATSMTQMLRAEDVPARYVTGYTSGQQVDDNEWVVRGLNAHAWVEVYFPDHGWVAFEPTPGDTRDSVHNERLEDAREDEEDNIDTERSEDVPVSETETETADADALPFEETDGLGSDTDTEGNETSPIGGDGPAPEQMPDQYGPIDPRTGQGYDPNRSTFDETDFETDDESDETESETPLYAPENVALGIAVLIGLAAGAHRTGATRRVSREAQLQWHGFQRSPEADTERAYRRLELLLERRYRPRRPGESTRQYLDSLSQVGYSFDDRVREVGRLYERSTYGGGVSREEADEAVALVDAMAREELPLVGRFWR</sequence>
<organism evidence="4 5">
    <name type="scientific">Natronoglomus mannanivorans</name>
    <dbReference type="NCBI Taxonomy" id="2979990"/>
    <lineage>
        <taxon>Archaea</taxon>
        <taxon>Methanobacteriati</taxon>
        <taxon>Methanobacteriota</taxon>
        <taxon>Stenosarchaea group</taxon>
        <taxon>Halobacteria</taxon>
        <taxon>Halobacteriales</taxon>
        <taxon>Natrialbaceae</taxon>
        <taxon>Natronoglomus</taxon>
    </lineage>
</organism>
<dbReference type="RefSeq" id="WP_338008526.1">
    <property type="nucleotide sequence ID" value="NZ_JAOPKB010000011.1"/>
</dbReference>
<accession>A0ABT2QHL9</accession>
<feature type="transmembrane region" description="Helical" evidence="2">
    <location>
        <begin position="134"/>
        <end position="153"/>
    </location>
</feature>
<reference evidence="4 5" key="1">
    <citation type="submission" date="2022-09" db="EMBL/GenBank/DDBJ databases">
        <title>Enrichment on poylsaccharides allowed isolation of novel metabolic and taxonomic groups of Haloarchaea.</title>
        <authorList>
            <person name="Sorokin D.Y."/>
            <person name="Elcheninov A.G."/>
            <person name="Khizhniak T.V."/>
            <person name="Kolganova T.V."/>
            <person name="Kublanov I.V."/>
        </authorList>
    </citation>
    <scope>NUCLEOTIDE SEQUENCE [LARGE SCALE GENOMIC DNA]</scope>
    <source>
        <strain evidence="4 5">AArc-m2/3/4</strain>
    </source>
</reference>
<feature type="transmembrane region" description="Helical" evidence="2">
    <location>
        <begin position="29"/>
        <end position="47"/>
    </location>
</feature>
<protein>
    <submittedName>
        <fullName evidence="4">DUF4129 domain-containing protein</fullName>
    </submittedName>
</protein>
<keyword evidence="2" id="KW-0472">Membrane</keyword>
<keyword evidence="5" id="KW-1185">Reference proteome</keyword>
<evidence type="ECO:0000256" key="1">
    <source>
        <dbReference type="SAM" id="MobiDB-lite"/>
    </source>
</evidence>
<feature type="transmembrane region" description="Helical" evidence="2">
    <location>
        <begin position="180"/>
        <end position="199"/>
    </location>
</feature>
<feature type="transmembrane region" description="Helical" evidence="2">
    <location>
        <begin position="158"/>
        <end position="174"/>
    </location>
</feature>
<dbReference type="SUPFAM" id="SSF54001">
    <property type="entry name" value="Cysteine proteinases"/>
    <property type="match status" value="1"/>
</dbReference>
<dbReference type="PANTHER" id="PTHR42736:SF1">
    <property type="entry name" value="PROTEIN-GLUTAMINE GAMMA-GLUTAMYLTRANSFERASE"/>
    <property type="match status" value="1"/>
</dbReference>
<gene>
    <name evidence="4" type="ORF">OB955_17025</name>
</gene>
<name>A0ABT2QHL9_9EURY</name>
<dbReference type="Pfam" id="PF01841">
    <property type="entry name" value="Transglut_core"/>
    <property type="match status" value="1"/>
</dbReference>
<dbReference type="Gene3D" id="3.10.620.30">
    <property type="match status" value="1"/>
</dbReference>
<dbReference type="InterPro" id="IPR002931">
    <property type="entry name" value="Transglutaminase-like"/>
</dbReference>
<proteinExistence type="predicted"/>
<dbReference type="InterPro" id="IPR025403">
    <property type="entry name" value="TgpA-like_C"/>
</dbReference>
<dbReference type="SMART" id="SM00460">
    <property type="entry name" value="TGc"/>
    <property type="match status" value="1"/>
</dbReference>
<dbReference type="InterPro" id="IPR052901">
    <property type="entry name" value="Bact_TGase-like"/>
</dbReference>
<evidence type="ECO:0000313" key="5">
    <source>
        <dbReference type="Proteomes" id="UP001320972"/>
    </source>
</evidence>
<comment type="caution">
    <text evidence="4">The sequence shown here is derived from an EMBL/GenBank/DDBJ whole genome shotgun (WGS) entry which is preliminary data.</text>
</comment>
<dbReference type="InterPro" id="IPR038765">
    <property type="entry name" value="Papain-like_cys_pep_sf"/>
</dbReference>
<evidence type="ECO:0000256" key="2">
    <source>
        <dbReference type="SAM" id="Phobius"/>
    </source>
</evidence>